<feature type="compositionally biased region" description="Basic and acidic residues" evidence="1">
    <location>
        <begin position="513"/>
        <end position="533"/>
    </location>
</feature>
<proteinExistence type="predicted"/>
<keyword evidence="4" id="KW-1185">Reference proteome</keyword>
<keyword evidence="2" id="KW-0472">Membrane</keyword>
<feature type="compositionally biased region" description="Polar residues" evidence="1">
    <location>
        <begin position="503"/>
        <end position="512"/>
    </location>
</feature>
<evidence type="ECO:0000313" key="4">
    <source>
        <dbReference type="Proteomes" id="UP000030640"/>
    </source>
</evidence>
<dbReference type="AlphaFoldDB" id="W6ZSH9"/>
<feature type="compositionally biased region" description="Basic and acidic residues" evidence="1">
    <location>
        <begin position="19"/>
        <end position="29"/>
    </location>
</feature>
<feature type="region of interest" description="Disordered" evidence="1">
    <location>
        <begin position="125"/>
        <end position="162"/>
    </location>
</feature>
<gene>
    <name evidence="3" type="ORF">C922_05756</name>
</gene>
<organism evidence="3 4">
    <name type="scientific">Plasmodium inui San Antonio 1</name>
    <dbReference type="NCBI Taxonomy" id="1237626"/>
    <lineage>
        <taxon>Eukaryota</taxon>
        <taxon>Sar</taxon>
        <taxon>Alveolata</taxon>
        <taxon>Apicomplexa</taxon>
        <taxon>Aconoidasida</taxon>
        <taxon>Haemosporida</taxon>
        <taxon>Plasmodiidae</taxon>
        <taxon>Plasmodium</taxon>
        <taxon>Plasmodium (Plasmodium)</taxon>
    </lineage>
</organism>
<sequence>MMPQCQGTGPHKSYGRNPGDIDKAKRNEPKTAPTADLKAASPETRMRDINRERRTKATVGGVDTLQGSRDKREIRICRVEAEGAVEKGRTRVRAGGQGQTRWIRRNRTQPLEHDKARSESINLSVRGKEEGSEEKGMTARFSIRPEQRVRRQRPKSKNQRCGEGYRSGDFYVGILELNKDYEKMSKSEKEIKWNDRIRGTTPHASSCRQDSEERFCFWLNPPDQTSGRPAAGLQTWMDRFGVTGAEYQDQAGGFRGGVIESEQGKQNMTWQDILDSVIRFSTSTATDRASNNSEEEELTLAERRVWKALLGGNATVQCQNNGVCQKTLYFIGCIIYWLWKDNADLIDKDNKAWAKCQSIRRGIFPERDNHLFTTKEGWKLIQRGKRTCQAGNNFMTCEMEGLGLVMSIYEAINSLCPKCPLSGMNEFLNMIQTPGPTQDIFCRKRAGKPPLCQIGQAKEDDSVKLKTGDEDQEVTLPPVQEKLTSNTPRADETEAPAGRRHPISNTDSAVESSQERLRQDKDDRGTQGHETQKTMEPQIEMDNVQDKGTGGNSSTQSQEEAGRSTIETASSGLRTKHHDQTPTTEDKLAKDPGSSRQQINPEVMTSEAGQGADPESSVKTEEATTGAGGEIVGGVVGVSLMLVASSYGLYRIYGRRRVKYRTKNGGARRNIVQYGRVTTERTEG</sequence>
<feature type="compositionally biased region" description="Basic and acidic residues" evidence="1">
    <location>
        <begin position="457"/>
        <end position="469"/>
    </location>
</feature>
<keyword evidence="2" id="KW-1133">Transmembrane helix</keyword>
<accession>W6ZSH9</accession>
<feature type="transmembrane region" description="Helical" evidence="2">
    <location>
        <begin position="631"/>
        <end position="653"/>
    </location>
</feature>
<dbReference type="RefSeq" id="XP_008819549.1">
    <property type="nucleotide sequence ID" value="XM_008821327.1"/>
</dbReference>
<keyword evidence="2" id="KW-0812">Transmembrane</keyword>
<evidence type="ECO:0000313" key="3">
    <source>
        <dbReference type="EMBL" id="EUD63862.1"/>
    </source>
</evidence>
<protein>
    <submittedName>
        <fullName evidence="3">Uncharacterized protein</fullName>
    </submittedName>
</protein>
<feature type="compositionally biased region" description="Basic and acidic residues" evidence="1">
    <location>
        <begin position="126"/>
        <end position="149"/>
    </location>
</feature>
<evidence type="ECO:0000256" key="2">
    <source>
        <dbReference type="SAM" id="Phobius"/>
    </source>
</evidence>
<feature type="region of interest" description="Disordered" evidence="1">
    <location>
        <begin position="1"/>
        <end position="66"/>
    </location>
</feature>
<name>W6ZSH9_9APIC</name>
<reference evidence="3 4" key="1">
    <citation type="submission" date="2013-02" db="EMBL/GenBank/DDBJ databases">
        <title>The Genome Sequence of Plasmodium inui San Antonio 1.</title>
        <authorList>
            <consortium name="The Broad Institute Genome Sequencing Platform"/>
            <consortium name="The Broad Institute Genome Sequencing Center for Infectious Disease"/>
            <person name="Neafsey D."/>
            <person name="Cheeseman I."/>
            <person name="Volkman S."/>
            <person name="Adams J."/>
            <person name="Walker B."/>
            <person name="Young S.K."/>
            <person name="Zeng Q."/>
            <person name="Gargeya S."/>
            <person name="Fitzgerald M."/>
            <person name="Haas B."/>
            <person name="Abouelleil A."/>
            <person name="Alvarado L."/>
            <person name="Arachchi H.M."/>
            <person name="Berlin A.M."/>
            <person name="Chapman S.B."/>
            <person name="Dewar J."/>
            <person name="Goldberg J."/>
            <person name="Griggs A."/>
            <person name="Gujja S."/>
            <person name="Hansen M."/>
            <person name="Howarth C."/>
            <person name="Imamovic A."/>
            <person name="Larimer J."/>
            <person name="McCowan C."/>
            <person name="Murphy C."/>
            <person name="Neiman D."/>
            <person name="Pearson M."/>
            <person name="Priest M."/>
            <person name="Roberts A."/>
            <person name="Saif S."/>
            <person name="Shea T."/>
            <person name="Sisk P."/>
            <person name="Sykes S."/>
            <person name="Wortman J."/>
            <person name="Nusbaum C."/>
            <person name="Birren B."/>
        </authorList>
    </citation>
    <scope>NUCLEOTIDE SEQUENCE [LARGE SCALE GENOMIC DNA]</scope>
    <source>
        <strain evidence="3 4">San Antonio 1</strain>
    </source>
</reference>
<feature type="compositionally biased region" description="Polar residues" evidence="1">
    <location>
        <begin position="552"/>
        <end position="573"/>
    </location>
</feature>
<feature type="compositionally biased region" description="Basic and acidic residues" evidence="1">
    <location>
        <begin position="578"/>
        <end position="590"/>
    </location>
</feature>
<evidence type="ECO:0000256" key="1">
    <source>
        <dbReference type="SAM" id="MobiDB-lite"/>
    </source>
</evidence>
<feature type="region of interest" description="Disordered" evidence="1">
    <location>
        <begin position="457"/>
        <end position="625"/>
    </location>
</feature>
<dbReference type="Proteomes" id="UP000030640">
    <property type="component" value="Unassembled WGS sequence"/>
</dbReference>
<dbReference type="GeneID" id="20041030"/>
<dbReference type="VEuPathDB" id="PlasmoDB:C922_05756"/>
<dbReference type="EMBL" id="KI965625">
    <property type="protein sequence ID" value="EUD63862.1"/>
    <property type="molecule type" value="Genomic_DNA"/>
</dbReference>